<keyword evidence="6 11" id="KW-1133">Transmembrane helix</keyword>
<evidence type="ECO:0000259" key="12">
    <source>
        <dbReference type="Pfam" id="PF02096"/>
    </source>
</evidence>
<keyword evidence="5" id="KW-0809">Transit peptide</keyword>
<feature type="domain" description="Membrane insertase YidC/Oxa/ALB C-terminal" evidence="12">
    <location>
        <begin position="2"/>
        <end position="178"/>
    </location>
</feature>
<comment type="subcellular location">
    <subcellularLocation>
        <location evidence="9">Membrane</location>
        <topology evidence="9">Multi-pass membrane protein</topology>
    </subcellularLocation>
    <subcellularLocation>
        <location evidence="1">Mitochondrion inner membrane</location>
        <topology evidence="1">Multi-pass membrane protein</topology>
    </subcellularLocation>
</comment>
<evidence type="ECO:0000256" key="3">
    <source>
        <dbReference type="ARBA" id="ARBA00022692"/>
    </source>
</evidence>
<feature type="transmembrane region" description="Helical" evidence="11">
    <location>
        <begin position="141"/>
        <end position="159"/>
    </location>
</feature>
<keyword evidence="3 9" id="KW-0812">Transmembrane</keyword>
<dbReference type="Proteomes" id="UP001217089">
    <property type="component" value="Unassembled WGS sequence"/>
</dbReference>
<gene>
    <name evidence="13" type="ORF">KUTeg_019870</name>
</gene>
<evidence type="ECO:0000256" key="11">
    <source>
        <dbReference type="SAM" id="Phobius"/>
    </source>
</evidence>
<comment type="caution">
    <text evidence="13">The sequence shown here is derived from an EMBL/GenBank/DDBJ whole genome shotgun (WGS) entry which is preliminary data.</text>
</comment>
<reference evidence="13 14" key="1">
    <citation type="submission" date="2022-12" db="EMBL/GenBank/DDBJ databases">
        <title>Chromosome-level genome of Tegillarca granosa.</title>
        <authorList>
            <person name="Kim J."/>
        </authorList>
    </citation>
    <scope>NUCLEOTIDE SEQUENCE [LARGE SCALE GENOMIC DNA]</scope>
    <source>
        <strain evidence="13">Teg-2019</strain>
        <tissue evidence="13">Adductor muscle</tissue>
    </source>
</reference>
<evidence type="ECO:0000256" key="4">
    <source>
        <dbReference type="ARBA" id="ARBA00022792"/>
    </source>
</evidence>
<feature type="transmembrane region" description="Helical" evidence="11">
    <location>
        <begin position="65"/>
        <end position="90"/>
    </location>
</feature>
<comment type="similarity">
    <text evidence="2 9">Belongs to the OXA1/ALB3/YidC family.</text>
</comment>
<feature type="transmembrane region" description="Helical" evidence="11">
    <location>
        <begin position="165"/>
        <end position="185"/>
    </location>
</feature>
<evidence type="ECO:0000313" key="13">
    <source>
        <dbReference type="EMBL" id="KAJ8303474.1"/>
    </source>
</evidence>
<keyword evidence="8 11" id="KW-0472">Membrane</keyword>
<evidence type="ECO:0000256" key="7">
    <source>
        <dbReference type="ARBA" id="ARBA00023128"/>
    </source>
</evidence>
<keyword evidence="4" id="KW-0999">Mitochondrion inner membrane</keyword>
<evidence type="ECO:0000256" key="8">
    <source>
        <dbReference type="ARBA" id="ARBA00023136"/>
    </source>
</evidence>
<evidence type="ECO:0000256" key="6">
    <source>
        <dbReference type="ARBA" id="ARBA00022989"/>
    </source>
</evidence>
<evidence type="ECO:0000256" key="2">
    <source>
        <dbReference type="ARBA" id="ARBA00009877"/>
    </source>
</evidence>
<evidence type="ECO:0000256" key="5">
    <source>
        <dbReference type="ARBA" id="ARBA00022946"/>
    </source>
</evidence>
<proteinExistence type="inferred from homology"/>
<keyword evidence="14" id="KW-1185">Reference proteome</keyword>
<name>A0ABQ9EDU2_TEGGR</name>
<evidence type="ECO:0000256" key="10">
    <source>
        <dbReference type="SAM" id="MobiDB-lite"/>
    </source>
</evidence>
<dbReference type="CDD" id="cd20069">
    <property type="entry name" value="5TM_Oxa1-like"/>
    <property type="match status" value="1"/>
</dbReference>
<feature type="region of interest" description="Disordered" evidence="10">
    <location>
        <begin position="242"/>
        <end position="262"/>
    </location>
</feature>
<evidence type="ECO:0000256" key="1">
    <source>
        <dbReference type="ARBA" id="ARBA00004448"/>
    </source>
</evidence>
<evidence type="ECO:0000313" key="14">
    <source>
        <dbReference type="Proteomes" id="UP001217089"/>
    </source>
</evidence>
<dbReference type="InterPro" id="IPR028055">
    <property type="entry name" value="YidC/Oxa/ALB_C"/>
</dbReference>
<evidence type="ECO:0000256" key="9">
    <source>
        <dbReference type="RuleBase" id="RU003945"/>
    </source>
</evidence>
<protein>
    <recommendedName>
        <fullName evidence="12">Membrane insertase YidC/Oxa/ALB C-terminal domain-containing protein</fullName>
    </recommendedName>
</protein>
<dbReference type="InterPro" id="IPR001708">
    <property type="entry name" value="YidC/ALB3/OXA1/COX18"/>
</dbReference>
<dbReference type="EMBL" id="JARBDR010000917">
    <property type="protein sequence ID" value="KAJ8303474.1"/>
    <property type="molecule type" value="Genomic_DNA"/>
</dbReference>
<feature type="transmembrane region" description="Helical" evidence="11">
    <location>
        <begin position="110"/>
        <end position="129"/>
    </location>
</feature>
<organism evidence="13 14">
    <name type="scientific">Tegillarca granosa</name>
    <name type="common">Malaysian cockle</name>
    <name type="synonym">Anadara granosa</name>
    <dbReference type="NCBI Taxonomy" id="220873"/>
    <lineage>
        <taxon>Eukaryota</taxon>
        <taxon>Metazoa</taxon>
        <taxon>Spiralia</taxon>
        <taxon>Lophotrochozoa</taxon>
        <taxon>Mollusca</taxon>
        <taxon>Bivalvia</taxon>
        <taxon>Autobranchia</taxon>
        <taxon>Pteriomorphia</taxon>
        <taxon>Arcoida</taxon>
        <taxon>Arcoidea</taxon>
        <taxon>Arcidae</taxon>
        <taxon>Tegillarca</taxon>
    </lineage>
</organism>
<dbReference type="PANTHER" id="PTHR12428">
    <property type="entry name" value="OXA1"/>
    <property type="match status" value="1"/>
</dbReference>
<accession>A0ABQ9EDU2</accession>
<dbReference type="Pfam" id="PF02096">
    <property type="entry name" value="60KD_IMP"/>
    <property type="match status" value="1"/>
</dbReference>
<keyword evidence="7" id="KW-0496">Mitochondrion</keyword>
<feature type="compositionally biased region" description="Basic and acidic residues" evidence="10">
    <location>
        <begin position="251"/>
        <end position="262"/>
    </location>
</feature>
<dbReference type="PANTHER" id="PTHR12428:SF66">
    <property type="entry name" value="MITOCHONDRIAL INNER MEMBRANE PROTEIN OXA1L"/>
    <property type="match status" value="1"/>
</dbReference>
<sequence length="262" mass="30543">MCLFPIYVYSQRITINMSNHMPTITRLQERMTDARIRGDQMEAYKVTHELIDYMKRNNLKIYKSMLMPIAQFPIFLSWFGGLRGMTYLPVESMKTGGLLWFTDLTKCDPYFILPLFTASTMAFMLRWGSESMPLSSFNPKLRVFFMAMPVAVFFFTGWFPSALSVYWALSNTFSLIQFGFLRIPAVRKMLKIPERIQPPVPTGKKKGFFEGFKHNVDNTRLVSIIQERQRLDSLKFQNAGQGAVPKTYDYNPKDQKKVKQKQ</sequence>